<comment type="caution">
    <text evidence="2">The sequence shown here is derived from an EMBL/GenBank/DDBJ whole genome shotgun (WGS) entry which is preliminary data.</text>
</comment>
<dbReference type="Pfam" id="PF13558">
    <property type="entry name" value="SbcC_Walker_B"/>
    <property type="match status" value="1"/>
</dbReference>
<dbReference type="EMBL" id="JAINVV010000001">
    <property type="protein sequence ID" value="MBY8821092.1"/>
    <property type="molecule type" value="Genomic_DNA"/>
</dbReference>
<keyword evidence="1" id="KW-0175">Coiled coil</keyword>
<dbReference type="RefSeq" id="WP_222988181.1">
    <property type="nucleotide sequence ID" value="NZ_JAINVV010000001.1"/>
</dbReference>
<dbReference type="SUPFAM" id="SSF52540">
    <property type="entry name" value="P-loop containing nucleoside triphosphate hydrolases"/>
    <property type="match status" value="1"/>
</dbReference>
<feature type="coiled-coil region" evidence="1">
    <location>
        <begin position="622"/>
        <end position="649"/>
    </location>
</feature>
<accession>A0ABS7PIG8</accession>
<protein>
    <submittedName>
        <fullName evidence="2">Uncharacterized protein</fullName>
    </submittedName>
</protein>
<dbReference type="PANTHER" id="PTHR32182">
    <property type="entry name" value="DNA REPLICATION AND REPAIR PROTEIN RECF"/>
    <property type="match status" value="1"/>
</dbReference>
<sequence length="1148" mass="129146">MHELERIVLHNWGRLVSQDIDVRGSVAILGPTGTGKSTIIDALQVIVTGASSRFYDLNKSTGGRNERTIRDYCLGLDSHISTEGPARDAADSLVALVFRDRTTGVPITVGLIFSAHIGESQHDLRARFVAPDLGLYIRDLIEEREGGKRVIPNAPRLIERLKELSPKFRNHAGSAIGYVDDYLLAMRPRSTAPDSRQVLRNFRESIAFQPIDDPTSFVRKHILEEDDIDVEALKGSIERYRFLESEVKKREKQLEEISEARQRMQTWARHRVRHNVLSFQIAHAERLRYDLVLERHNKRRDEIAEEVEREGAAKRRQEQSIRQCEEDVLRLKSVLVEASASTQLRSLDIEKTAALEKQRQGRHAAQRRLTQLIRLAELSRIPERVPTHLKDGLRAAGELITLARGRSADTLTAIDTELVALERQVLALAGARQSLQQQDEAMRDDLTRQKVRMDELEQALADTSEGALLSRHVRDFIRLLAADGIEATALPDLVDVSDPSWAMALEMLLGANREALLVPTERLSDAFSILYRERRELAGCRLIDTRKTREWRGSVSSTSIAAILVTESRDAQVFIERQVGRFERADSDEDLRDKEQAITKRGKTTAGMGLRVYRDISPIFGKNAQRANIERARDEFAELSRSYKDLAGKRDIITAVLAAMAVLAEDADDALAVALAEMVDAEASLRGNAAAREQVETPETRKTRQEIADIEKDIKGYKQEIDEEIEPRLKELRDADTKVQIDIGVALRERAAREAEEEACSVREVGEPLASLIEVAEVTETIELIRTRTRVAVDMAVKEADPVAILADIAAQAKRDTENLPRLADESVKRGRALFGNFVNAYLGSSPLADDSDLAILRWCQTKERQLEQDELRQYRASFEEALVQMEKDLTEGLINRLSDKFQKARAQIERLNRNLSGRHFTGQTYAFRYHVNAAMKPIHTLAEAIAGQHDIGLAMLDDDRLDPKVREGFRELERRLSDDNLVKDLQDYRRFFDFDLHMTNDRGQETTLSQRSVTGSGGQKQAPYYVAVGAAMAAAYYPKTAHGDPEGLGLVVFDEAFNNLDAPNTQALLAFFGDLHLQPVIAAPEKVRAMFLETVDTIVSVNRRPDTQEPVITVTYPKAEARQALIDANPAHRGVEAYRPLTEPVEQ</sequence>
<dbReference type="Proteomes" id="UP000706039">
    <property type="component" value="Unassembled WGS sequence"/>
</dbReference>
<reference evidence="2 3" key="1">
    <citation type="submission" date="2021-08" db="EMBL/GenBank/DDBJ databases">
        <authorList>
            <person name="Tuo L."/>
        </authorList>
    </citation>
    <scope>NUCLEOTIDE SEQUENCE [LARGE SCALE GENOMIC DNA]</scope>
    <source>
        <strain evidence="2 3">JCM 31229</strain>
    </source>
</reference>
<evidence type="ECO:0000313" key="3">
    <source>
        <dbReference type="Proteomes" id="UP000706039"/>
    </source>
</evidence>
<name>A0ABS7PIG8_9SPHN</name>
<dbReference type="Gene3D" id="3.40.50.300">
    <property type="entry name" value="P-loop containing nucleotide triphosphate hydrolases"/>
    <property type="match status" value="2"/>
</dbReference>
<dbReference type="InterPro" id="IPR027417">
    <property type="entry name" value="P-loop_NTPase"/>
</dbReference>
<dbReference type="Pfam" id="PF13555">
    <property type="entry name" value="AAA_29"/>
    <property type="match status" value="1"/>
</dbReference>
<gene>
    <name evidence="2" type="ORF">K7G82_02235</name>
</gene>
<organism evidence="2 3">
    <name type="scientific">Sphingomonas colocasiae</name>
    <dbReference type="NCBI Taxonomy" id="1848973"/>
    <lineage>
        <taxon>Bacteria</taxon>
        <taxon>Pseudomonadati</taxon>
        <taxon>Pseudomonadota</taxon>
        <taxon>Alphaproteobacteria</taxon>
        <taxon>Sphingomonadales</taxon>
        <taxon>Sphingomonadaceae</taxon>
        <taxon>Sphingomonas</taxon>
    </lineage>
</organism>
<proteinExistence type="predicted"/>
<dbReference type="PANTHER" id="PTHR32182:SF0">
    <property type="entry name" value="DNA REPLICATION AND REPAIR PROTEIN RECF"/>
    <property type="match status" value="1"/>
</dbReference>
<evidence type="ECO:0000313" key="2">
    <source>
        <dbReference type="EMBL" id="MBY8821092.1"/>
    </source>
</evidence>
<keyword evidence="3" id="KW-1185">Reference proteome</keyword>
<evidence type="ECO:0000256" key="1">
    <source>
        <dbReference type="SAM" id="Coils"/>
    </source>
</evidence>